<proteinExistence type="predicted"/>
<dbReference type="Proteomes" id="UP000233469">
    <property type="component" value="Unassembled WGS sequence"/>
</dbReference>
<accession>A0A2N1M7T8</accession>
<dbReference type="VEuPathDB" id="FungiDB:FUN_019998"/>
<comment type="caution">
    <text evidence="1">The sequence shown here is derived from an EMBL/GenBank/DDBJ whole genome shotgun (WGS) entry which is preliminary data.</text>
</comment>
<protein>
    <submittedName>
        <fullName evidence="1">Uncharacterized protein</fullName>
    </submittedName>
</protein>
<sequence length="397" mass="45941">MVKRLSTWLRSGVVDKNIKDNFRSTLNALYDTCPLKISRKALRDSLHDNLYNDQVFRQESPANITVFGWFEDQRLSKLSSPSSKQPKQPKQKRACAVFKKTRLYSSNVTTNNVDNQINNNYINDKTIRRDSSPSLRQKFSFTDSEQGAFVEHIINLAEKAIYKFLVDNERNIPLNVVMDFVSKQRPPVNFDFSNADLLCMLNFIIDNINIFIRVSAFHGQYKTRPVELFSNFKKNVRNKMAHGIVTDDKGRWNDHSLQNVAILACEIVICVGGNHEDICAYKENVDNEIVRRWINSAVKNCPQLPQKRKHGDVDDASIGEITEFVMDILEEVEESKKGEKQDILKLALKGNEQIIQFCKGIKMKEKDSQIRKFIQFANLMFDIDLKVRNKKILKIEK</sequence>
<evidence type="ECO:0000313" key="2">
    <source>
        <dbReference type="Proteomes" id="UP000233469"/>
    </source>
</evidence>
<organism evidence="1 2">
    <name type="scientific">Rhizophagus irregularis</name>
    <dbReference type="NCBI Taxonomy" id="588596"/>
    <lineage>
        <taxon>Eukaryota</taxon>
        <taxon>Fungi</taxon>
        <taxon>Fungi incertae sedis</taxon>
        <taxon>Mucoromycota</taxon>
        <taxon>Glomeromycotina</taxon>
        <taxon>Glomeromycetes</taxon>
        <taxon>Glomerales</taxon>
        <taxon>Glomeraceae</taxon>
        <taxon>Rhizophagus</taxon>
    </lineage>
</organism>
<name>A0A2N1M7T8_9GLOM</name>
<dbReference type="VEuPathDB" id="FungiDB:RhiirA1_476263"/>
<reference evidence="1 2" key="2">
    <citation type="submission" date="2017-10" db="EMBL/GenBank/DDBJ databases">
        <title>Extensive intraspecific genome diversity in a model arbuscular mycorrhizal fungus.</title>
        <authorList>
            <person name="Chen E.C.H."/>
            <person name="Morin E."/>
            <person name="Baudet D."/>
            <person name="Noel J."/>
            <person name="Ndikumana S."/>
            <person name="Charron P."/>
            <person name="St-Onge C."/>
            <person name="Giorgi J."/>
            <person name="Grigoriev I.V."/>
            <person name="Roux C."/>
            <person name="Martin F.M."/>
            <person name="Corradi N."/>
        </authorList>
    </citation>
    <scope>NUCLEOTIDE SEQUENCE [LARGE SCALE GENOMIC DNA]</scope>
    <source>
        <strain evidence="1 2">C2</strain>
    </source>
</reference>
<dbReference type="EMBL" id="LLXL01004191">
    <property type="protein sequence ID" value="PKK57672.1"/>
    <property type="molecule type" value="Genomic_DNA"/>
</dbReference>
<evidence type="ECO:0000313" key="1">
    <source>
        <dbReference type="EMBL" id="PKK57672.1"/>
    </source>
</evidence>
<dbReference type="VEuPathDB" id="FungiDB:RhiirFUN_018915"/>
<reference evidence="1 2" key="1">
    <citation type="submission" date="2016-04" db="EMBL/GenBank/DDBJ databases">
        <title>Genome analyses suggest a sexual origin of heterokaryosis in a supposedly ancient asexual fungus.</title>
        <authorList>
            <person name="Ropars J."/>
            <person name="Sedzielewska K."/>
            <person name="Noel J."/>
            <person name="Charron P."/>
            <person name="Farinelli L."/>
            <person name="Marton T."/>
            <person name="Kruger M."/>
            <person name="Pelin A."/>
            <person name="Brachmann A."/>
            <person name="Corradi N."/>
        </authorList>
    </citation>
    <scope>NUCLEOTIDE SEQUENCE [LARGE SCALE GENOMIC DNA]</scope>
    <source>
        <strain evidence="1 2">C2</strain>
    </source>
</reference>
<dbReference type="AlphaFoldDB" id="A0A2N1M7T8"/>
<dbReference type="OrthoDB" id="2354640at2759"/>
<gene>
    <name evidence="1" type="ORF">RhiirC2_797617</name>
</gene>